<dbReference type="Pfam" id="PF04377">
    <property type="entry name" value="ATE_C"/>
    <property type="match status" value="1"/>
</dbReference>
<keyword evidence="2 5" id="KW-0808">Transferase</keyword>
<evidence type="ECO:0000259" key="6">
    <source>
        <dbReference type="Pfam" id="PF04376"/>
    </source>
</evidence>
<keyword evidence="3 5" id="KW-0833">Ubl conjugation pathway</keyword>
<comment type="function">
    <text evidence="5">Involved in the post-translational conjugation of arginine to the N-terminal aspartate or glutamate of a protein. This arginylation is required for degradation of the protein via the ubiquitin pathway.</text>
</comment>
<dbReference type="PIRSF" id="PIRSF037207">
    <property type="entry name" value="ATE1_euk"/>
    <property type="match status" value="1"/>
</dbReference>
<accession>A0A0J9X3G5</accession>
<organism evidence="8 9">
    <name type="scientific">Geotrichum candidum</name>
    <name type="common">Oospora lactis</name>
    <name type="synonym">Dipodascus geotrichum</name>
    <dbReference type="NCBI Taxonomy" id="1173061"/>
    <lineage>
        <taxon>Eukaryota</taxon>
        <taxon>Fungi</taxon>
        <taxon>Dikarya</taxon>
        <taxon>Ascomycota</taxon>
        <taxon>Saccharomycotina</taxon>
        <taxon>Dipodascomycetes</taxon>
        <taxon>Dipodascales</taxon>
        <taxon>Dipodascaceae</taxon>
        <taxon>Geotrichum</taxon>
    </lineage>
</organism>
<dbReference type="STRING" id="1173061.A0A0J9X3G5"/>
<comment type="similarity">
    <text evidence="1 5">Belongs to the R-transferase family.</text>
</comment>
<keyword evidence="4 5" id="KW-0012">Acyltransferase</keyword>
<protein>
    <recommendedName>
        <fullName evidence="5">Arginyl-tRNA--protein transferase 1</fullName>
        <shortName evidence="5">Arginyltransferase 1</shortName>
        <shortName evidence="5">R-transferase 1</shortName>
        <ecNumber evidence="5">2.3.2.8</ecNumber>
    </recommendedName>
    <alternativeName>
        <fullName evidence="5">Arginine-tRNA--protein transferase 1</fullName>
    </alternativeName>
</protein>
<dbReference type="GO" id="GO:0005737">
    <property type="term" value="C:cytoplasm"/>
    <property type="evidence" value="ECO:0007669"/>
    <property type="project" value="TreeGrafter"/>
</dbReference>
<feature type="domain" description="N-end rule aminoacyl transferase C-terminal" evidence="7">
    <location>
        <begin position="154"/>
        <end position="291"/>
    </location>
</feature>
<reference evidence="8" key="1">
    <citation type="submission" date="2014-03" db="EMBL/GenBank/DDBJ databases">
        <authorList>
            <person name="Casaregola S."/>
        </authorList>
    </citation>
    <scope>NUCLEOTIDE SEQUENCE [LARGE SCALE GENOMIC DNA]</scope>
    <source>
        <strain evidence="8">CLIB 918</strain>
    </source>
</reference>
<keyword evidence="9" id="KW-1185">Reference proteome</keyword>
<evidence type="ECO:0000256" key="5">
    <source>
        <dbReference type="PIRNR" id="PIRNR037207"/>
    </source>
</evidence>
<evidence type="ECO:0000256" key="4">
    <source>
        <dbReference type="ARBA" id="ARBA00023315"/>
    </source>
</evidence>
<evidence type="ECO:0000256" key="3">
    <source>
        <dbReference type="ARBA" id="ARBA00022786"/>
    </source>
</evidence>
<dbReference type="OrthoDB" id="74183at2759"/>
<dbReference type="PANTHER" id="PTHR21367:SF1">
    <property type="entry name" value="ARGINYL-TRNA--PROTEIN TRANSFERASE 1"/>
    <property type="match status" value="1"/>
</dbReference>
<dbReference type="PANTHER" id="PTHR21367">
    <property type="entry name" value="ARGININE-TRNA-PROTEIN TRANSFERASE 1"/>
    <property type="match status" value="1"/>
</dbReference>
<dbReference type="EC" id="2.3.2.8" evidence="5"/>
<dbReference type="InterPro" id="IPR007471">
    <property type="entry name" value="N-end_Aminoacyl_Trfase_N"/>
</dbReference>
<dbReference type="EMBL" id="CCBN010000001">
    <property type="protein sequence ID" value="CDO51630.1"/>
    <property type="molecule type" value="Genomic_DNA"/>
</dbReference>
<sequence length="436" mass="50238">MSCQAVISFPGYRSQGHCGYCESATGSKIYGFSAFKMPIQLYGELLDKGFRRSGTFLYRPDLANSCCPQYTIRLHADEFKPSKEAKKVIKNFNKHICSNSNVKTENNDNTIEELKKRKTKGSDNKPFDFDEAIKLSEKSDQFEIRLLDPKITEEKFQLYKKYQQLIHKDDPESVTRGSFKRFLCSNPFHQKSHISYERLKTEGGHFHQGYYLDGKLIALAVLDSLPGKCLSSVYFMYDPDYTHLDLGKLSALKEIALTRELGYKYYYLGYYIHTCIKMRYKGNYKPSDLLDPTSTSKPVWYPLEQFQDAFEKSNLKNKYATILNWKCAKDGDTSDSEYLSQHVPGVLSYKEAEKVANNLNGYYLLEPDDNGTVSISEDEEEDEYTDEFDDVYRPKLRKIHFGPFSHIPGNKVFKTMFLELIATLGPELAPCFGVVY</sequence>
<dbReference type="InterPro" id="IPR030700">
    <property type="entry name" value="N-end_Aminoacyl_Trfase"/>
</dbReference>
<gene>
    <name evidence="8" type="ORF">BN980_GECA01s09569g</name>
</gene>
<evidence type="ECO:0000313" key="8">
    <source>
        <dbReference type="EMBL" id="CDO51630.1"/>
    </source>
</evidence>
<comment type="caution">
    <text evidence="8">The sequence shown here is derived from an EMBL/GenBank/DDBJ whole genome shotgun (WGS) entry which is preliminary data.</text>
</comment>
<evidence type="ECO:0000313" key="9">
    <source>
        <dbReference type="Proteomes" id="UP000242525"/>
    </source>
</evidence>
<dbReference type="InterPro" id="IPR007472">
    <property type="entry name" value="N-end_Aminoacyl_Trfase_C"/>
</dbReference>
<name>A0A0J9X3G5_GEOCN</name>
<dbReference type="AlphaFoldDB" id="A0A0J9X3G5"/>
<feature type="domain" description="N-end aminoacyl transferase N-terminal" evidence="6">
    <location>
        <begin position="17"/>
        <end position="87"/>
    </location>
</feature>
<dbReference type="InterPro" id="IPR017137">
    <property type="entry name" value="Arg-tRNA-P_Trfase_1_euk"/>
</dbReference>
<evidence type="ECO:0000259" key="7">
    <source>
        <dbReference type="Pfam" id="PF04377"/>
    </source>
</evidence>
<dbReference type="InterPro" id="IPR016181">
    <property type="entry name" value="Acyl_CoA_acyltransferase"/>
</dbReference>
<comment type="catalytic activity">
    <reaction evidence="5">
        <text>an N-terminal L-alpha-aminoacyl-[protein] + L-arginyl-tRNA(Arg) = an N-terminal L-arginyl-L-aminoacyl-[protein] + tRNA(Arg) + H(+)</text>
        <dbReference type="Rhea" id="RHEA:10208"/>
        <dbReference type="Rhea" id="RHEA-COMP:9658"/>
        <dbReference type="Rhea" id="RHEA-COMP:9673"/>
        <dbReference type="Rhea" id="RHEA-COMP:10636"/>
        <dbReference type="Rhea" id="RHEA-COMP:10638"/>
        <dbReference type="ChEBI" id="CHEBI:15378"/>
        <dbReference type="ChEBI" id="CHEBI:78442"/>
        <dbReference type="ChEBI" id="CHEBI:78513"/>
        <dbReference type="ChEBI" id="CHEBI:78597"/>
        <dbReference type="ChEBI" id="CHEBI:83562"/>
        <dbReference type="EC" id="2.3.2.8"/>
    </reaction>
</comment>
<dbReference type="Proteomes" id="UP000242525">
    <property type="component" value="Unassembled WGS sequence"/>
</dbReference>
<evidence type="ECO:0000256" key="1">
    <source>
        <dbReference type="ARBA" id="ARBA00009991"/>
    </source>
</evidence>
<dbReference type="GO" id="GO:0004057">
    <property type="term" value="F:arginyl-tRNA--protein transferase activity"/>
    <property type="evidence" value="ECO:0007669"/>
    <property type="project" value="UniProtKB-EC"/>
</dbReference>
<dbReference type="Pfam" id="PF04376">
    <property type="entry name" value="ATE_N"/>
    <property type="match status" value="1"/>
</dbReference>
<proteinExistence type="inferred from homology"/>
<dbReference type="SUPFAM" id="SSF55729">
    <property type="entry name" value="Acyl-CoA N-acyltransferases (Nat)"/>
    <property type="match status" value="1"/>
</dbReference>
<evidence type="ECO:0000256" key="2">
    <source>
        <dbReference type="ARBA" id="ARBA00022679"/>
    </source>
</evidence>